<dbReference type="PANTHER" id="PTHR46554:SF7">
    <property type="entry name" value="MEDIATOR OF RNA POLYMERASE II TRANSCRIPTION SUBUNIT 26B-RELATED"/>
    <property type="match status" value="1"/>
</dbReference>
<organism evidence="2 3">
    <name type="scientific">Arabidopsis thaliana x Arabidopsis arenosa</name>
    <dbReference type="NCBI Taxonomy" id="1240361"/>
    <lineage>
        <taxon>Eukaryota</taxon>
        <taxon>Viridiplantae</taxon>
        <taxon>Streptophyta</taxon>
        <taxon>Embryophyta</taxon>
        <taxon>Tracheophyta</taxon>
        <taxon>Spermatophyta</taxon>
        <taxon>Magnoliopsida</taxon>
        <taxon>eudicotyledons</taxon>
        <taxon>Gunneridae</taxon>
        <taxon>Pentapetalae</taxon>
        <taxon>rosids</taxon>
        <taxon>malvids</taxon>
        <taxon>Brassicales</taxon>
        <taxon>Brassicaceae</taxon>
        <taxon>Camelineae</taxon>
        <taxon>Arabidopsis</taxon>
    </lineage>
</organism>
<reference evidence="2 3" key="1">
    <citation type="submission" date="2020-12" db="EMBL/GenBank/DDBJ databases">
        <title>Concerted genomic and epigenomic changes stabilize Arabidopsis allopolyploids.</title>
        <authorList>
            <person name="Chen Z."/>
        </authorList>
    </citation>
    <scope>NUCLEOTIDE SEQUENCE [LARGE SCALE GENOMIC DNA]</scope>
    <source>
        <strain evidence="2">Allo738</strain>
        <tissue evidence="2">Leaf</tissue>
    </source>
</reference>
<name>A0A8T2AEA7_9BRAS</name>
<dbReference type="AlphaFoldDB" id="A0A8T2AEA7"/>
<evidence type="ECO:0000313" key="2">
    <source>
        <dbReference type="EMBL" id="KAG7570374.1"/>
    </source>
</evidence>
<dbReference type="EMBL" id="JAEFBK010000009">
    <property type="protein sequence ID" value="KAG7570374.1"/>
    <property type="molecule type" value="Genomic_DNA"/>
</dbReference>
<dbReference type="PANTHER" id="PTHR46554">
    <property type="entry name" value="MEDIATOR OF RNA POLYMERASE II TRANSCRIPTION SUBUNIT 26A-RELATED"/>
    <property type="match status" value="1"/>
</dbReference>
<comment type="caution">
    <text evidence="2">The sequence shown here is derived from an EMBL/GenBank/DDBJ whole genome shotgun (WGS) entry which is preliminary data.</text>
</comment>
<feature type="compositionally biased region" description="Gly residues" evidence="1">
    <location>
        <begin position="72"/>
        <end position="81"/>
    </location>
</feature>
<sequence>ESYHKHLNGRRFSTAPVGHAIMVAATDCPNKFKSRGDKIAELLFSCRVSRCIGCDHLELSVPGDDEANRGRGTTGDGGGGTAVDEDYEPNSVLLDSLRHLKLMSLNVDILKKNVCDLAIAEHNFRHNIDKQASVLRRELEKFDEAVSEEICVKGMLCFDPTHAMFESIHLLMLNI</sequence>
<gene>
    <name evidence="2" type="ORF">ISN45_Aa04g029770</name>
</gene>
<evidence type="ECO:0000313" key="3">
    <source>
        <dbReference type="Proteomes" id="UP000694240"/>
    </source>
</evidence>
<protein>
    <submittedName>
        <fullName evidence="2">Uncharacterized protein</fullName>
    </submittedName>
</protein>
<feature type="non-terminal residue" evidence="2">
    <location>
        <position position="1"/>
    </location>
</feature>
<feature type="region of interest" description="Disordered" evidence="1">
    <location>
        <begin position="63"/>
        <end position="84"/>
    </location>
</feature>
<keyword evidence="3" id="KW-1185">Reference proteome</keyword>
<dbReference type="Proteomes" id="UP000694240">
    <property type="component" value="Chromosome 9"/>
</dbReference>
<accession>A0A8T2AEA7</accession>
<proteinExistence type="predicted"/>
<evidence type="ECO:0000256" key="1">
    <source>
        <dbReference type="SAM" id="MobiDB-lite"/>
    </source>
</evidence>